<evidence type="ECO:0000313" key="5">
    <source>
        <dbReference type="EMBL" id="SFF61658.1"/>
    </source>
</evidence>
<dbReference type="PROSITE" id="PS50977">
    <property type="entry name" value="HTH_TETR_2"/>
    <property type="match status" value="1"/>
</dbReference>
<feature type="DNA-binding region" description="H-T-H motif" evidence="2">
    <location>
        <begin position="31"/>
        <end position="50"/>
    </location>
</feature>
<keyword evidence="1 2" id="KW-0238">DNA-binding</keyword>
<protein>
    <submittedName>
        <fullName evidence="4">AcrR family transcriptional regulator</fullName>
    </submittedName>
    <submittedName>
        <fullName evidence="5">DNA-binding transcriptional regulator, AcrR family</fullName>
    </submittedName>
</protein>
<dbReference type="PRINTS" id="PR00455">
    <property type="entry name" value="HTHTETR"/>
</dbReference>
<dbReference type="EMBL" id="FOOI01000001">
    <property type="protein sequence ID" value="SFF61658.1"/>
    <property type="molecule type" value="Genomic_DNA"/>
</dbReference>
<feature type="domain" description="HTH tetR-type" evidence="3">
    <location>
        <begin position="8"/>
        <end position="68"/>
    </location>
</feature>
<organism evidence="5 6">
    <name type="scientific">Actinopolymorpha cephalotaxi</name>
    <dbReference type="NCBI Taxonomy" id="504797"/>
    <lineage>
        <taxon>Bacteria</taxon>
        <taxon>Bacillati</taxon>
        <taxon>Actinomycetota</taxon>
        <taxon>Actinomycetes</taxon>
        <taxon>Propionibacteriales</taxon>
        <taxon>Actinopolymorphaceae</taxon>
        <taxon>Actinopolymorpha</taxon>
    </lineage>
</organism>
<dbReference type="AlphaFoldDB" id="A0A1I2K5N2"/>
<name>A0A1I2K5N2_9ACTN</name>
<reference evidence="4 7" key="2">
    <citation type="submission" date="2020-07" db="EMBL/GenBank/DDBJ databases">
        <title>Sequencing the genomes of 1000 actinobacteria strains.</title>
        <authorList>
            <person name="Klenk H.-P."/>
        </authorList>
    </citation>
    <scope>NUCLEOTIDE SEQUENCE [LARGE SCALE GENOMIC DNA]</scope>
    <source>
        <strain evidence="4 7">DSM 45117</strain>
    </source>
</reference>
<accession>A0A1I2K5N2</accession>
<dbReference type="PANTHER" id="PTHR30055:SF235">
    <property type="entry name" value="TRANSCRIPTIONAL REGULATORY PROTEIN"/>
    <property type="match status" value="1"/>
</dbReference>
<evidence type="ECO:0000256" key="1">
    <source>
        <dbReference type="ARBA" id="ARBA00023125"/>
    </source>
</evidence>
<dbReference type="RefSeq" id="WP_092879495.1">
    <property type="nucleotide sequence ID" value="NZ_FOOI01000001.1"/>
</dbReference>
<dbReference type="SUPFAM" id="SSF46689">
    <property type="entry name" value="Homeodomain-like"/>
    <property type="match status" value="1"/>
</dbReference>
<evidence type="ECO:0000259" key="3">
    <source>
        <dbReference type="PROSITE" id="PS50977"/>
    </source>
</evidence>
<dbReference type="InterPro" id="IPR009057">
    <property type="entry name" value="Homeodomain-like_sf"/>
</dbReference>
<keyword evidence="7" id="KW-1185">Reference proteome</keyword>
<dbReference type="OrthoDB" id="3210235at2"/>
<dbReference type="Pfam" id="PF00440">
    <property type="entry name" value="TetR_N"/>
    <property type="match status" value="1"/>
</dbReference>
<dbReference type="Pfam" id="PF17920">
    <property type="entry name" value="TetR_C_16"/>
    <property type="match status" value="1"/>
</dbReference>
<gene>
    <name evidence="4" type="ORF">FHR37_004816</name>
    <name evidence="5" type="ORF">SAMN05421678_10122</name>
</gene>
<reference evidence="5 6" key="1">
    <citation type="submission" date="2016-10" db="EMBL/GenBank/DDBJ databases">
        <authorList>
            <person name="de Groot N.N."/>
        </authorList>
    </citation>
    <scope>NUCLEOTIDE SEQUENCE [LARGE SCALE GENOMIC DNA]</scope>
    <source>
        <strain evidence="5 6">CPCC 202808</strain>
    </source>
</reference>
<dbReference type="GO" id="GO:0000976">
    <property type="term" value="F:transcription cis-regulatory region binding"/>
    <property type="evidence" value="ECO:0007669"/>
    <property type="project" value="TreeGrafter"/>
</dbReference>
<evidence type="ECO:0000313" key="6">
    <source>
        <dbReference type="Proteomes" id="UP000199052"/>
    </source>
</evidence>
<dbReference type="Proteomes" id="UP000199052">
    <property type="component" value="Unassembled WGS sequence"/>
</dbReference>
<evidence type="ECO:0000313" key="4">
    <source>
        <dbReference type="EMBL" id="NYH85965.1"/>
    </source>
</evidence>
<evidence type="ECO:0000313" key="7">
    <source>
        <dbReference type="Proteomes" id="UP000533017"/>
    </source>
</evidence>
<dbReference type="EMBL" id="JACBZA010000001">
    <property type="protein sequence ID" value="NYH85965.1"/>
    <property type="molecule type" value="Genomic_DNA"/>
</dbReference>
<evidence type="ECO:0000256" key="2">
    <source>
        <dbReference type="PROSITE-ProRule" id="PRU00335"/>
    </source>
</evidence>
<dbReference type="PANTHER" id="PTHR30055">
    <property type="entry name" value="HTH-TYPE TRANSCRIPTIONAL REGULATOR RUTR"/>
    <property type="match status" value="1"/>
</dbReference>
<dbReference type="Proteomes" id="UP000533017">
    <property type="component" value="Unassembled WGS sequence"/>
</dbReference>
<dbReference type="InterPro" id="IPR001647">
    <property type="entry name" value="HTH_TetR"/>
</dbReference>
<dbReference type="InterPro" id="IPR036271">
    <property type="entry name" value="Tet_transcr_reg_TetR-rel_C_sf"/>
</dbReference>
<dbReference type="InterPro" id="IPR041678">
    <property type="entry name" value="TetR_C_16"/>
</dbReference>
<proteinExistence type="predicted"/>
<dbReference type="Gene3D" id="1.10.357.10">
    <property type="entry name" value="Tetracycline Repressor, domain 2"/>
    <property type="match status" value="1"/>
</dbReference>
<dbReference type="InterPro" id="IPR050109">
    <property type="entry name" value="HTH-type_TetR-like_transc_reg"/>
</dbReference>
<sequence length="186" mass="19932">MAFTQRSEETRAAILTAARRRFTDDGYERATIRAIAADAGIDPSMVMRYYGSKDGLFAAAVDIALRLPSFGDLAPERRGEALVRHFLGLWEGGRPSDALTVLLRSAVTNEAAAERARTVFATQVEAVIGAAEDDGPTRAGLVASQLLGVALCRYILRLPPVVALDAETMVAALAPTIQRYLTAPLT</sequence>
<dbReference type="SUPFAM" id="SSF48498">
    <property type="entry name" value="Tetracyclin repressor-like, C-terminal domain"/>
    <property type="match status" value="1"/>
</dbReference>
<dbReference type="GO" id="GO:0003700">
    <property type="term" value="F:DNA-binding transcription factor activity"/>
    <property type="evidence" value="ECO:0007669"/>
    <property type="project" value="TreeGrafter"/>
</dbReference>
<dbReference type="Gene3D" id="1.10.10.60">
    <property type="entry name" value="Homeodomain-like"/>
    <property type="match status" value="1"/>
</dbReference>